<dbReference type="OrthoDB" id="7888976at2"/>
<gene>
    <name evidence="1" type="ORF">JM93_01608</name>
</gene>
<organism evidence="1 2">
    <name type="scientific">Roseibium hamelinense</name>
    <dbReference type="NCBI Taxonomy" id="150831"/>
    <lineage>
        <taxon>Bacteria</taxon>
        <taxon>Pseudomonadati</taxon>
        <taxon>Pseudomonadota</taxon>
        <taxon>Alphaproteobacteria</taxon>
        <taxon>Hyphomicrobiales</taxon>
        <taxon>Stappiaceae</taxon>
        <taxon>Roseibium</taxon>
    </lineage>
</organism>
<dbReference type="RefSeq" id="WP_145342004.1">
    <property type="nucleotide sequence ID" value="NZ_SMLY01000075.1"/>
</dbReference>
<dbReference type="InterPro" id="IPR019285">
    <property type="entry name" value="DUF2336"/>
</dbReference>
<evidence type="ECO:0000313" key="2">
    <source>
        <dbReference type="Proteomes" id="UP000320593"/>
    </source>
</evidence>
<dbReference type="Pfam" id="PF10098">
    <property type="entry name" value="DUF2336"/>
    <property type="match status" value="1"/>
</dbReference>
<protein>
    <submittedName>
        <fullName evidence="1">Uncharacterized protein DUF2336</fullName>
    </submittedName>
</protein>
<comment type="caution">
    <text evidence="1">The sequence shown here is derived from an EMBL/GenBank/DDBJ whole genome shotgun (WGS) entry which is preliminary data.</text>
</comment>
<dbReference type="Proteomes" id="UP000320593">
    <property type="component" value="Unassembled WGS sequence"/>
</dbReference>
<proteinExistence type="predicted"/>
<evidence type="ECO:0000313" key="1">
    <source>
        <dbReference type="EMBL" id="TWI89405.1"/>
    </source>
</evidence>
<name>A0A562T781_9HYPH</name>
<sequence length="359" mass="40254">MLNTLIELAKEATPEKRRRIMSHVTDLFVIGADRYKTEELALFNDVLEKLLAAVSHEDRVKLSERLAPVPTISKELAMSLASDVIAVAKPMLETSSVLTTNDLVRLAKVKSQAHLLAISKRSQLEAALTDVLLERGERPVQQSVASNEGAELSKWGMKLLVKQSEKDSELRETMLNRDDISMGELDKLTDQLPEETRKRLKLLYKTNQELVEKLFREADKIVASSKLQRRNTRIDAKASVREIRSGQRALNKVFSSFALSHNILDLAYVLAELSNLEQKYVTNAILRPDIDSIAIICRALGVGDIEFSGLCQARCAHLKLPKSAAENWESHYAVTDEADARRALTFIRLRLNALKEDAA</sequence>
<dbReference type="AlphaFoldDB" id="A0A562T781"/>
<keyword evidence="2" id="KW-1185">Reference proteome</keyword>
<dbReference type="EMBL" id="VLLF01000003">
    <property type="protein sequence ID" value="TWI89405.1"/>
    <property type="molecule type" value="Genomic_DNA"/>
</dbReference>
<accession>A0A562T781</accession>
<reference evidence="1 2" key="1">
    <citation type="submission" date="2019-07" db="EMBL/GenBank/DDBJ databases">
        <title>Genomic Encyclopedia of Archaeal and Bacterial Type Strains, Phase II (KMG-II): from individual species to whole genera.</title>
        <authorList>
            <person name="Goeker M."/>
        </authorList>
    </citation>
    <scope>NUCLEOTIDE SEQUENCE [LARGE SCALE GENOMIC DNA]</scope>
    <source>
        <strain evidence="1 2">ATCC BAA-252</strain>
    </source>
</reference>